<accession>A0A0J6WTM9</accession>
<evidence type="ECO:0000256" key="1">
    <source>
        <dbReference type="ARBA" id="ARBA00007964"/>
    </source>
</evidence>
<evidence type="ECO:0000256" key="2">
    <source>
        <dbReference type="ARBA" id="ARBA00023002"/>
    </source>
</evidence>
<dbReference type="Gene3D" id="1.10.3660.10">
    <property type="entry name" value="6-phosphogluconate dehydrogenase C-terminal like domain"/>
    <property type="match status" value="1"/>
</dbReference>
<dbReference type="FunCoup" id="A0A0J6WTM9">
    <property type="interactions" value="297"/>
</dbReference>
<evidence type="ECO:0000259" key="4">
    <source>
        <dbReference type="PROSITE" id="PS51176"/>
    </source>
</evidence>
<dbReference type="AlphaFoldDB" id="A0A0J6WTM9"/>
<dbReference type="InterPro" id="IPR036291">
    <property type="entry name" value="NAD(P)-bd_dom_sf"/>
</dbReference>
<evidence type="ECO:0000256" key="3">
    <source>
        <dbReference type="ARBA" id="ARBA00029440"/>
    </source>
</evidence>
<dbReference type="InterPro" id="IPR003099">
    <property type="entry name" value="Prephen_DH"/>
</dbReference>
<keyword evidence="6" id="KW-1185">Reference proteome</keyword>
<dbReference type="InterPro" id="IPR008927">
    <property type="entry name" value="6-PGluconate_DH-like_C_sf"/>
</dbReference>
<dbReference type="PANTHER" id="PTHR21363">
    <property type="entry name" value="PREPHENATE DEHYDROGENASE"/>
    <property type="match status" value="1"/>
</dbReference>
<name>A0A0J6WTM9_9FIRM</name>
<evidence type="ECO:0000313" key="5">
    <source>
        <dbReference type="EMBL" id="KMO85503.1"/>
    </source>
</evidence>
<feature type="domain" description="Prephenate/arogenate dehydrogenase" evidence="4">
    <location>
        <begin position="12"/>
        <end position="295"/>
    </location>
</feature>
<keyword evidence="2" id="KW-0560">Oxidoreductase</keyword>
<evidence type="ECO:0000313" key="6">
    <source>
        <dbReference type="Proteomes" id="UP000036503"/>
    </source>
</evidence>
<protein>
    <submittedName>
        <fullName evidence="5">Prephenate dehydrogenase</fullName>
    </submittedName>
</protein>
<dbReference type="Pfam" id="PF02153">
    <property type="entry name" value="PDH_N"/>
    <property type="match status" value="1"/>
</dbReference>
<dbReference type="GO" id="GO:0008977">
    <property type="term" value="F:prephenate dehydrogenase (NAD+) activity"/>
    <property type="evidence" value="ECO:0007669"/>
    <property type="project" value="InterPro"/>
</dbReference>
<dbReference type="InterPro" id="IPR046826">
    <property type="entry name" value="PDH_N"/>
</dbReference>
<dbReference type="InterPro" id="IPR050812">
    <property type="entry name" value="Preph/Arog_dehydrog"/>
</dbReference>
<dbReference type="SUPFAM" id="SSF48179">
    <property type="entry name" value="6-phosphogluconate dehydrogenase C-terminal domain-like"/>
    <property type="match status" value="1"/>
</dbReference>
<reference evidence="5 6" key="1">
    <citation type="submission" date="2015-06" db="EMBL/GenBank/DDBJ databases">
        <title>Draft genome sequence of beer spoilage bacterium Megasphaera cerevisiae type strain 20462.</title>
        <authorList>
            <person name="Kutumbaka K."/>
            <person name="Pasmowitz J."/>
            <person name="Mategko J."/>
            <person name="Reyes D."/>
            <person name="Friedrich A."/>
            <person name="Han S."/>
            <person name="Martens-Habbena W."/>
            <person name="Neal-McKinney J."/>
            <person name="Janagama H.K."/>
            <person name="Nadala C."/>
            <person name="Samadpour M."/>
        </authorList>
    </citation>
    <scope>NUCLEOTIDE SEQUENCE [LARGE SCALE GENOMIC DNA]</scope>
    <source>
        <strain evidence="5 6">DSM 20462</strain>
    </source>
</reference>
<dbReference type="SUPFAM" id="SSF51735">
    <property type="entry name" value="NAD(P)-binding Rossmann-fold domains"/>
    <property type="match status" value="1"/>
</dbReference>
<dbReference type="OrthoDB" id="9802008at2"/>
<gene>
    <name evidence="5" type="ORF">AB840_13150</name>
</gene>
<dbReference type="InParanoid" id="A0A0J6WTM9"/>
<dbReference type="PANTHER" id="PTHR21363:SF0">
    <property type="entry name" value="PREPHENATE DEHYDROGENASE [NADP(+)]"/>
    <property type="match status" value="1"/>
</dbReference>
<dbReference type="PATRIC" id="fig|1122219.3.peg.2726"/>
<dbReference type="GO" id="GO:0006571">
    <property type="term" value="P:tyrosine biosynthetic process"/>
    <property type="evidence" value="ECO:0007669"/>
    <property type="project" value="InterPro"/>
</dbReference>
<dbReference type="GO" id="GO:0070403">
    <property type="term" value="F:NAD+ binding"/>
    <property type="evidence" value="ECO:0007669"/>
    <property type="project" value="InterPro"/>
</dbReference>
<proteinExistence type="inferred from homology"/>
<dbReference type="RefSeq" id="WP_048515307.1">
    <property type="nucleotide sequence ID" value="NZ_FUXD01000024.1"/>
</dbReference>
<sequence length="295" mass="32443">MEDSDSGFFATQTIGIIGLGLIGGSYAKGLRRIGAGRIIAIDTDAAALRQAKADGVIDEGYTAGCRALGMADMLIFCTDTHAMIQFVRDNTLFFKSDVLLTDVAGIKGDTARIIRSLLTDTMDFVPCHPMAGREGRGYGMAAAEIFYGANYIIVPCRENKKQHIHTITSMARKLGCAHVVSVTPEEHDRFIAYTSSLPHVLATALVNSEAMNPAVKFFVAGSFRDGTRVADINAPLWTQLFLANKENLLYEIDRFTTSLQEFTSLLETEDRPGMTHFLQQAAKRRRELVHETNSR</sequence>
<dbReference type="InterPro" id="IPR046825">
    <property type="entry name" value="PDH_C"/>
</dbReference>
<dbReference type="GO" id="GO:0004665">
    <property type="term" value="F:prephenate dehydrogenase (NADP+) activity"/>
    <property type="evidence" value="ECO:0007669"/>
    <property type="project" value="InterPro"/>
</dbReference>
<dbReference type="EMBL" id="LEKT01000060">
    <property type="protein sequence ID" value="KMO85503.1"/>
    <property type="molecule type" value="Genomic_DNA"/>
</dbReference>
<dbReference type="STRING" id="39029.BSR42_09380"/>
<dbReference type="PROSITE" id="PS51176">
    <property type="entry name" value="PDH_ADH"/>
    <property type="match status" value="1"/>
</dbReference>
<comment type="similarity">
    <text evidence="1">Belongs to the prephenate/arogenate dehydrogenase family.</text>
</comment>
<organism evidence="5 6">
    <name type="scientific">Megasphaera cerevisiae DSM 20462</name>
    <dbReference type="NCBI Taxonomy" id="1122219"/>
    <lineage>
        <taxon>Bacteria</taxon>
        <taxon>Bacillati</taxon>
        <taxon>Bacillota</taxon>
        <taxon>Negativicutes</taxon>
        <taxon>Veillonellales</taxon>
        <taxon>Veillonellaceae</taxon>
        <taxon>Megasphaera</taxon>
    </lineage>
</organism>
<comment type="caution">
    <text evidence="5">The sequence shown here is derived from an EMBL/GenBank/DDBJ whole genome shotgun (WGS) entry which is preliminary data.</text>
</comment>
<dbReference type="Pfam" id="PF20463">
    <property type="entry name" value="PDH_C"/>
    <property type="match status" value="1"/>
</dbReference>
<dbReference type="Gene3D" id="3.40.50.720">
    <property type="entry name" value="NAD(P)-binding Rossmann-like Domain"/>
    <property type="match status" value="1"/>
</dbReference>
<dbReference type="Proteomes" id="UP000036503">
    <property type="component" value="Unassembled WGS sequence"/>
</dbReference>
<comment type="pathway">
    <text evidence="3">Amino-acid biosynthesis.</text>
</comment>